<keyword evidence="3 10" id="KW-0548">Nucleotidyltransferase</keyword>
<comment type="function">
    <text evidence="10">Catalyzes the addition and repair of the essential 3'-terminal CCA sequence in tRNAs without using a nucleic acid template. Adds these three nucleotides in the order of C, C, and A to the tRNA nucleotide-73, using CTP and ATP as substrates and producing inorganic pyrophosphate. tRNA 3'-terminal CCA addition is required both for tRNA processing and repair. Also involved in tRNA surveillance by mediating tandem CCA addition to generate a CCACCA at the 3' terminus of unstable tRNAs. While stable tRNAs receive only 3'-terminal CCA, unstable tRNAs are marked with CCACCA and rapidly degraded.</text>
</comment>
<comment type="cofactor">
    <cofactor evidence="10">
        <name>Mg(2+)</name>
        <dbReference type="ChEBI" id="CHEBI:18420"/>
    </cofactor>
</comment>
<feature type="binding site" evidence="10">
    <location>
        <position position="164"/>
    </location>
    <ligand>
        <name>ATP</name>
        <dbReference type="ChEBI" id="CHEBI:30616"/>
    </ligand>
</feature>
<dbReference type="SUPFAM" id="SSF55003">
    <property type="entry name" value="PAP/Archaeal CCA-adding enzyme, C-terminal domain"/>
    <property type="match status" value="1"/>
</dbReference>
<dbReference type="STRING" id="74969.FAD_1844"/>
<dbReference type="InterPro" id="IPR002934">
    <property type="entry name" value="Polymerase_NTP_transf_dom"/>
</dbReference>
<sequence length="427" mass="48560">MNYLENKLQEQTPTLQEQEKLKNIVSAIASDIDAICKTEGIDATPLEVGSVSKGTNLKSSDIDLFITFSRSYPVEYIEKKGLEIGHAVLENAIEKYAEHPYVSGSVSGIKIDIVPAFRINEGERIVSSVDRTPLHTIYVKSRTDSKMVHDIRLLKVFLKEINVYGSEVAKSGFSGYICEIAIIAFGTFEKFIQYMANLKGKLIVPENCDKEFNEPVIIIDPVDPTRNAGAAVSVENLSKLKLAAKLYVTRREDILFNPEPVIKYDRKTIMKAFVLKKPDIIDDIIYPQAVRLKNRIWDIFQKSGFMPFSSELYMGENIEILIEYMRNKLPDAQKHMGPPAESNESIKFIDAWKGNSRLMRGPYIIGDRIYVDTKPRYTELEEIIKIELEKSDIGKNLNQYKGEIKVVSGKDVDKLNVAKKFYSKYLF</sequence>
<feature type="binding site" evidence="10">
    <location>
        <position position="155"/>
    </location>
    <ligand>
        <name>ATP</name>
        <dbReference type="ChEBI" id="CHEBI:30616"/>
    </ligand>
</feature>
<keyword evidence="2 10" id="KW-0819">tRNA processing</keyword>
<dbReference type="CDD" id="cd05400">
    <property type="entry name" value="NT_2-5OAS_ClassI-CCAase"/>
    <property type="match status" value="1"/>
</dbReference>
<feature type="binding site" evidence="10">
    <location>
        <position position="135"/>
    </location>
    <ligand>
        <name>ATP</name>
        <dbReference type="ChEBI" id="CHEBI:30616"/>
    </ligand>
</feature>
<evidence type="ECO:0000259" key="12">
    <source>
        <dbReference type="Pfam" id="PF09249"/>
    </source>
</evidence>
<dbReference type="Pfam" id="PF01909">
    <property type="entry name" value="NTP_transf_2"/>
    <property type="match status" value="1"/>
</dbReference>
<keyword evidence="7 10" id="KW-0067">ATP-binding</keyword>
<dbReference type="GO" id="GO:0004810">
    <property type="term" value="F:CCA tRNA nucleotidyltransferase activity"/>
    <property type="evidence" value="ECO:0007669"/>
    <property type="project" value="UniProtKB-UniRule"/>
</dbReference>
<dbReference type="InterPro" id="IPR042090">
    <property type="entry name" value="CCA_tRNA_nucleotrans_2"/>
</dbReference>
<dbReference type="PIRSF" id="PIRSF005335">
    <property type="entry name" value="CCA_arch"/>
    <property type="match status" value="1"/>
</dbReference>
<dbReference type="Proteomes" id="UP000192050">
    <property type="component" value="Chromosome"/>
</dbReference>
<comment type="similarity">
    <text evidence="10">Belongs to the tRNA nucleotidyltransferase/poly(A) polymerase family. Archaeal CCA-adding enzyme subfamily.</text>
</comment>
<evidence type="ECO:0000259" key="11">
    <source>
        <dbReference type="Pfam" id="PF01909"/>
    </source>
</evidence>
<name>A0A1V0N697_9ARCH</name>
<evidence type="ECO:0000256" key="5">
    <source>
        <dbReference type="ARBA" id="ARBA00022741"/>
    </source>
</evidence>
<evidence type="ECO:0000313" key="14">
    <source>
        <dbReference type="EMBL" id="ARD85680.1"/>
    </source>
</evidence>
<dbReference type="Gene3D" id="3.30.70.1550">
    <property type="entry name" value="Archaeal tRNA CCA-adding enzyme catalytic domain"/>
    <property type="match status" value="1"/>
</dbReference>
<dbReference type="PANTHER" id="PTHR39643">
    <property type="entry name" value="CCA-ADDING ENZYME"/>
    <property type="match status" value="1"/>
</dbReference>
<feature type="binding site" evidence="10">
    <location>
        <position position="53"/>
    </location>
    <ligand>
        <name>CTP</name>
        <dbReference type="ChEBI" id="CHEBI:37563"/>
    </ligand>
</feature>
<feature type="binding site" evidence="10">
    <location>
        <position position="155"/>
    </location>
    <ligand>
        <name>CTP</name>
        <dbReference type="ChEBI" id="CHEBI:37563"/>
    </ligand>
</feature>
<comment type="subunit">
    <text evidence="10">Homodimer.</text>
</comment>
<dbReference type="GO" id="GO:0001680">
    <property type="term" value="P:tRNA 3'-terminal CCA addition"/>
    <property type="evidence" value="ECO:0007669"/>
    <property type="project" value="UniProtKB-UniRule"/>
</dbReference>
<dbReference type="InterPro" id="IPR006116">
    <property type="entry name" value="NT_2-5OAS_ClassI-CCAase"/>
</dbReference>
<dbReference type="AlphaFoldDB" id="A0A1V0N697"/>
<dbReference type="Gene3D" id="3.30.70.590">
    <property type="entry name" value="Poly(A) polymerase predicted RNA binding domain"/>
    <property type="match status" value="1"/>
</dbReference>
<reference evidence="14 15" key="1">
    <citation type="submission" date="2011-10" db="EMBL/GenBank/DDBJ databases">
        <title>Metabolic and evolutionary patterns in the extreme acidophile Ferroplasma acidiphilum.</title>
        <authorList>
            <person name="Golyshina O.V."/>
            <person name="Kozyavkin S.A."/>
            <person name="Tatusov R.L."/>
            <person name="Slesarev A.I."/>
            <person name="Golyshin P.N."/>
        </authorList>
    </citation>
    <scope>NUCLEOTIDE SEQUENCE [LARGE SCALE GENOMIC DNA]</scope>
    <source>
        <strain evidence="15">Y</strain>
    </source>
</reference>
<feature type="binding site" evidence="10">
    <location>
        <position position="50"/>
    </location>
    <ligand>
        <name>CTP</name>
        <dbReference type="ChEBI" id="CHEBI:37563"/>
    </ligand>
</feature>
<dbReference type="OrthoDB" id="7378at2157"/>
<feature type="binding site" evidence="10">
    <location>
        <position position="53"/>
    </location>
    <ligand>
        <name>ATP</name>
        <dbReference type="ChEBI" id="CHEBI:30616"/>
    </ligand>
</feature>
<evidence type="ECO:0000256" key="4">
    <source>
        <dbReference type="ARBA" id="ARBA00022723"/>
    </source>
</evidence>
<evidence type="ECO:0000256" key="9">
    <source>
        <dbReference type="ARBA" id="ARBA00022884"/>
    </source>
</evidence>
<dbReference type="GO" id="GO:0005524">
    <property type="term" value="F:ATP binding"/>
    <property type="evidence" value="ECO:0007669"/>
    <property type="project" value="UniProtKB-UniRule"/>
</dbReference>
<dbReference type="Gene3D" id="1.10.1410.30">
    <property type="entry name" value="CCA tRNA nucleotidyltransferase, domain 2"/>
    <property type="match status" value="1"/>
</dbReference>
<proteinExistence type="inferred from homology"/>
<feature type="domain" description="Polymerase nucleotidyl transferase" evidence="11">
    <location>
        <begin position="48"/>
        <end position="135"/>
    </location>
</feature>
<evidence type="ECO:0000256" key="3">
    <source>
        <dbReference type="ARBA" id="ARBA00022695"/>
    </source>
</evidence>
<evidence type="ECO:0000256" key="8">
    <source>
        <dbReference type="ARBA" id="ARBA00022842"/>
    </source>
</evidence>
<evidence type="ECO:0000256" key="1">
    <source>
        <dbReference type="ARBA" id="ARBA00022679"/>
    </source>
</evidence>
<evidence type="ECO:0000256" key="6">
    <source>
        <dbReference type="ARBA" id="ARBA00022800"/>
    </source>
</evidence>
<dbReference type="InterPro" id="IPR015329">
    <property type="entry name" value="tRNA_NucTransf2"/>
</dbReference>
<dbReference type="EMBL" id="CP015363">
    <property type="protein sequence ID" value="ARD85680.1"/>
    <property type="molecule type" value="Genomic_DNA"/>
</dbReference>
<organism evidence="14 15">
    <name type="scientific">Ferroplasma acidiphilum</name>
    <dbReference type="NCBI Taxonomy" id="74969"/>
    <lineage>
        <taxon>Archaea</taxon>
        <taxon>Methanobacteriati</taxon>
        <taxon>Thermoplasmatota</taxon>
        <taxon>Thermoplasmata</taxon>
        <taxon>Thermoplasmatales</taxon>
        <taxon>Ferroplasmaceae</taxon>
        <taxon>Ferroplasma</taxon>
    </lineage>
</organism>
<dbReference type="GeneID" id="31677334"/>
<dbReference type="RefSeq" id="WP_081143119.1">
    <property type="nucleotide sequence ID" value="NZ_CP015363.1"/>
</dbReference>
<evidence type="ECO:0000259" key="13">
    <source>
        <dbReference type="Pfam" id="PF21133"/>
    </source>
</evidence>
<dbReference type="NCBIfam" id="TIGR03671">
    <property type="entry name" value="cca_archaeal"/>
    <property type="match status" value="1"/>
</dbReference>
<feature type="binding site" evidence="10">
    <location>
        <position position="61"/>
    </location>
    <ligand>
        <name>Mg(2+)</name>
        <dbReference type="ChEBI" id="CHEBI:18420"/>
    </ligand>
</feature>
<dbReference type="InterPro" id="IPR008229">
    <property type="entry name" value="CCA-adding_arc"/>
</dbReference>
<evidence type="ECO:0000256" key="2">
    <source>
        <dbReference type="ARBA" id="ARBA00022694"/>
    </source>
</evidence>
<dbReference type="SUPFAM" id="SSF81301">
    <property type="entry name" value="Nucleotidyltransferase"/>
    <property type="match status" value="1"/>
</dbReference>
<dbReference type="Pfam" id="PF09249">
    <property type="entry name" value="tRNA_NucTransf2"/>
    <property type="match status" value="1"/>
</dbReference>
<dbReference type="GO" id="GO:0000287">
    <property type="term" value="F:magnesium ion binding"/>
    <property type="evidence" value="ECO:0007669"/>
    <property type="project" value="UniProtKB-UniRule"/>
</dbReference>
<feature type="domain" description="tRNA nucleotidyltransferase substrate binding" evidence="12">
    <location>
        <begin position="150"/>
        <end position="256"/>
    </location>
</feature>
<feature type="binding site" evidence="10">
    <location>
        <position position="164"/>
    </location>
    <ligand>
        <name>CTP</name>
        <dbReference type="ChEBI" id="CHEBI:37563"/>
    </ligand>
</feature>
<feature type="binding site" evidence="10">
    <location>
        <position position="50"/>
    </location>
    <ligand>
        <name>ATP</name>
        <dbReference type="ChEBI" id="CHEBI:30616"/>
    </ligand>
</feature>
<dbReference type="Gene3D" id="3.30.460.10">
    <property type="entry name" value="Beta Polymerase, domain 2"/>
    <property type="match status" value="1"/>
</dbReference>
<dbReference type="HAMAP" id="MF_01264">
    <property type="entry name" value="CCA_arch"/>
    <property type="match status" value="1"/>
</dbReference>
<dbReference type="InterPro" id="IPR043519">
    <property type="entry name" value="NT_sf"/>
</dbReference>
<feature type="binding site" evidence="10">
    <location>
        <position position="112"/>
    </location>
    <ligand>
        <name>Mg(2+)</name>
        <dbReference type="ChEBI" id="CHEBI:18420"/>
    </ligand>
</feature>
<gene>
    <name evidence="10" type="primary">cca</name>
    <name evidence="14" type="ORF">FAD_1844</name>
</gene>
<dbReference type="GO" id="GO:0042245">
    <property type="term" value="P:RNA repair"/>
    <property type="evidence" value="ECO:0007669"/>
    <property type="project" value="UniProtKB-KW"/>
</dbReference>
<keyword evidence="15" id="KW-1185">Reference proteome</keyword>
<feature type="binding site" evidence="10">
    <location>
        <position position="63"/>
    </location>
    <ligand>
        <name>Mg(2+)</name>
        <dbReference type="ChEBI" id="CHEBI:18420"/>
    </ligand>
</feature>
<dbReference type="KEGG" id="fai:FAD_1844"/>
<comment type="miscellaneous">
    <text evidence="10">A single active site specifically recognizes both ATP and CTP and is responsible for their addition.</text>
</comment>
<keyword evidence="6 10" id="KW-0692">RNA repair</keyword>
<keyword evidence="4 10" id="KW-0479">Metal-binding</keyword>
<dbReference type="PANTHER" id="PTHR39643:SF1">
    <property type="entry name" value="CCA-ADDING ENZYME"/>
    <property type="match status" value="1"/>
</dbReference>
<dbReference type="EC" id="2.7.7.72" evidence="10"/>
<keyword evidence="1 10" id="KW-0808">Transferase</keyword>
<keyword evidence="5 10" id="KW-0547">Nucleotide-binding</keyword>
<protein>
    <recommendedName>
        <fullName evidence="10">CCA-adding enzyme</fullName>
        <ecNumber evidence="10">2.7.7.72</ecNumber>
    </recommendedName>
    <alternativeName>
        <fullName evidence="10">CCA tRNA nucleotidyltransferase</fullName>
    </alternativeName>
    <alternativeName>
        <fullName evidence="10">tRNA CCA-pyrophosphorylase</fullName>
    </alternativeName>
    <alternativeName>
        <fullName evidence="10">tRNA adenylyl-/cytidylyl- transferase</fullName>
    </alternativeName>
    <alternativeName>
        <fullName evidence="10">tRNA nucleotidyltransferase</fullName>
    </alternativeName>
    <alternativeName>
        <fullName evidence="10">tRNA-NT</fullName>
    </alternativeName>
</protein>
<dbReference type="GO" id="GO:0000049">
    <property type="term" value="F:tRNA binding"/>
    <property type="evidence" value="ECO:0007669"/>
    <property type="project" value="UniProtKB-UniRule"/>
</dbReference>
<accession>A0A1V0N697</accession>
<feature type="binding site" evidence="10">
    <location>
        <position position="135"/>
    </location>
    <ligand>
        <name>CTP</name>
        <dbReference type="ChEBI" id="CHEBI:37563"/>
    </ligand>
</feature>
<dbReference type="Pfam" id="PF21133">
    <property type="entry name" value="CAA_C"/>
    <property type="match status" value="1"/>
</dbReference>
<dbReference type="GO" id="GO:0160016">
    <property type="term" value="F:CCACCA tRNA nucleotidyltransferase activity"/>
    <property type="evidence" value="ECO:0007669"/>
    <property type="project" value="RHEA"/>
</dbReference>
<dbReference type="InterPro" id="IPR011068">
    <property type="entry name" value="NuclTrfase_I-like_C"/>
</dbReference>
<feature type="domain" description="CCA-adding enzyme C-terminal" evidence="13">
    <location>
        <begin position="266"/>
        <end position="408"/>
    </location>
</feature>
<dbReference type="SUPFAM" id="SSF81631">
    <property type="entry name" value="PAP/OAS1 substrate-binding domain"/>
    <property type="match status" value="1"/>
</dbReference>
<comment type="catalytic activity">
    <reaction evidence="10">
        <text>a tRNA precursor + 2 CTP + ATP = a tRNA with a 3' CCA end + 3 diphosphate</text>
        <dbReference type="Rhea" id="RHEA:14433"/>
        <dbReference type="Rhea" id="RHEA-COMP:10465"/>
        <dbReference type="Rhea" id="RHEA-COMP:10468"/>
        <dbReference type="ChEBI" id="CHEBI:30616"/>
        <dbReference type="ChEBI" id="CHEBI:33019"/>
        <dbReference type="ChEBI" id="CHEBI:37563"/>
        <dbReference type="ChEBI" id="CHEBI:74896"/>
        <dbReference type="ChEBI" id="CHEBI:83071"/>
        <dbReference type="EC" id="2.7.7.72"/>
    </reaction>
</comment>
<evidence type="ECO:0000256" key="7">
    <source>
        <dbReference type="ARBA" id="ARBA00022840"/>
    </source>
</evidence>
<comment type="catalytic activity">
    <reaction evidence="10">
        <text>a tRNA with a 3' CCA end + 2 CTP + ATP = a tRNA with a 3' CCACCA end + 3 diphosphate</text>
        <dbReference type="Rhea" id="RHEA:76235"/>
        <dbReference type="Rhea" id="RHEA-COMP:10468"/>
        <dbReference type="Rhea" id="RHEA-COMP:18655"/>
        <dbReference type="ChEBI" id="CHEBI:30616"/>
        <dbReference type="ChEBI" id="CHEBI:33019"/>
        <dbReference type="ChEBI" id="CHEBI:37563"/>
        <dbReference type="ChEBI" id="CHEBI:83071"/>
        <dbReference type="ChEBI" id="CHEBI:195187"/>
    </reaction>
</comment>
<dbReference type="InterPro" id="IPR048833">
    <property type="entry name" value="CAA_C"/>
</dbReference>
<keyword evidence="8 10" id="KW-0460">Magnesium</keyword>
<keyword evidence="9 10" id="KW-0694">RNA-binding</keyword>
<evidence type="ECO:0000256" key="10">
    <source>
        <dbReference type="HAMAP-Rule" id="MF_01264"/>
    </source>
</evidence>
<evidence type="ECO:0000313" key="15">
    <source>
        <dbReference type="Proteomes" id="UP000192050"/>
    </source>
</evidence>